<feature type="non-terminal residue" evidence="2">
    <location>
        <position position="1"/>
    </location>
</feature>
<reference evidence="2" key="2">
    <citation type="submission" date="2016-05" db="EMBL/GenBank/DDBJ databases">
        <title>Comparative analysis highlights variable genome content of wheat rusts and divergence of the mating loci.</title>
        <authorList>
            <person name="Cuomo C.A."/>
            <person name="Bakkeren G."/>
            <person name="Szabo L."/>
            <person name="Khalil H."/>
            <person name="Joly D."/>
            <person name="Goldberg J."/>
            <person name="Young S."/>
            <person name="Zeng Q."/>
            <person name="Fellers J."/>
        </authorList>
    </citation>
    <scope>NUCLEOTIDE SEQUENCE [LARGE SCALE GENOMIC DNA]</scope>
    <source>
        <strain evidence="2">1-1 BBBD Race 1</strain>
    </source>
</reference>
<feature type="region of interest" description="Disordered" evidence="1">
    <location>
        <begin position="1"/>
        <end position="25"/>
    </location>
</feature>
<feature type="region of interest" description="Disordered" evidence="1">
    <location>
        <begin position="141"/>
        <end position="251"/>
    </location>
</feature>
<evidence type="ECO:0000256" key="1">
    <source>
        <dbReference type="SAM" id="MobiDB-lite"/>
    </source>
</evidence>
<dbReference type="VEuPathDB" id="FungiDB:PTTG_29943"/>
<evidence type="ECO:0000313" key="3">
    <source>
        <dbReference type="EnsemblFungi" id="PTTG_29943-t43_1-p1"/>
    </source>
</evidence>
<accession>A0A180G103</accession>
<feature type="compositionally biased region" description="Polar residues" evidence="1">
    <location>
        <begin position="201"/>
        <end position="212"/>
    </location>
</feature>
<sequence length="426" mass="45685">ALFGSLFRPIGNPAQTQSDPAVPQANQASELNGVTSATNIAVNPTNIEPAVSATDPTRSTVPAACPVNPVLRQYINSIHAQGPLWPTLTQPVPETTAIVNQELPRQPFHTNSNLLGHTCPESEGSVHIIVGGSSKPDLVPAGEFKQGGGGRVQPSDGADHPNPPAIQDLLAGGGGLKLRTYDPVQGPVNPDPQHPAREMFTNPSVSNKQNGQPAGFCPNTWVHQPQQHGLPDQQARPAHPPRANQRDARPPAKKAITQVVSNLSHDGSLPISNKLSQLQDLFLNQNKSVNFSLTNLTTTCNSSAATAQTSLKTVDELLLEFRKLFKLHSALLKCDNDLVVASLSSRPECDSKKLVQLIQDLSAKVHSLEQIVELNCLPTYHGNRNSDLMAKLHQIEQAIEAKSNPVDNRESVAAAIEATMTKLLHI</sequence>
<name>A0A180G103_PUCT1</name>
<dbReference type="AlphaFoldDB" id="A0A180G103"/>
<dbReference type="EnsemblFungi" id="PTTG_29943-t43_1">
    <property type="protein sequence ID" value="PTTG_29943-t43_1-p1"/>
    <property type="gene ID" value="PTTG_29943"/>
</dbReference>
<evidence type="ECO:0000313" key="4">
    <source>
        <dbReference type="Proteomes" id="UP000005240"/>
    </source>
</evidence>
<keyword evidence="4" id="KW-1185">Reference proteome</keyword>
<dbReference type="Proteomes" id="UP000005240">
    <property type="component" value="Unassembled WGS sequence"/>
</dbReference>
<proteinExistence type="predicted"/>
<dbReference type="EMBL" id="ADAS02001213">
    <property type="protein sequence ID" value="OAV86375.1"/>
    <property type="molecule type" value="Genomic_DNA"/>
</dbReference>
<feature type="compositionally biased region" description="Polar residues" evidence="1">
    <location>
        <begin position="13"/>
        <end position="25"/>
    </location>
</feature>
<reference evidence="2" key="1">
    <citation type="submission" date="2009-11" db="EMBL/GenBank/DDBJ databases">
        <authorList>
            <consortium name="The Broad Institute Genome Sequencing Platform"/>
            <person name="Ward D."/>
            <person name="Feldgarden M."/>
            <person name="Earl A."/>
            <person name="Young S.K."/>
            <person name="Zeng Q."/>
            <person name="Koehrsen M."/>
            <person name="Alvarado L."/>
            <person name="Berlin A."/>
            <person name="Bochicchio J."/>
            <person name="Borenstein D."/>
            <person name="Chapman S.B."/>
            <person name="Chen Z."/>
            <person name="Engels R."/>
            <person name="Freedman E."/>
            <person name="Gellesch M."/>
            <person name="Goldberg J."/>
            <person name="Griggs A."/>
            <person name="Gujja S."/>
            <person name="Heilman E."/>
            <person name="Heiman D."/>
            <person name="Hepburn T."/>
            <person name="Howarth C."/>
            <person name="Jen D."/>
            <person name="Larson L."/>
            <person name="Lewis B."/>
            <person name="Mehta T."/>
            <person name="Park D."/>
            <person name="Pearson M."/>
            <person name="Roberts A."/>
            <person name="Saif S."/>
            <person name="Shea T."/>
            <person name="Shenoy N."/>
            <person name="Sisk P."/>
            <person name="Stolte C."/>
            <person name="Sykes S."/>
            <person name="Thomson T."/>
            <person name="Walk T."/>
            <person name="White J."/>
            <person name="Yandava C."/>
            <person name="Izard J."/>
            <person name="Baranova O.V."/>
            <person name="Blanton J.M."/>
            <person name="Tanner A.C."/>
            <person name="Dewhirst F.E."/>
            <person name="Haas B."/>
            <person name="Nusbaum C."/>
            <person name="Birren B."/>
        </authorList>
    </citation>
    <scope>NUCLEOTIDE SEQUENCE [LARGE SCALE GENOMIC DNA]</scope>
    <source>
        <strain evidence="2">1-1 BBBD Race 1</strain>
    </source>
</reference>
<evidence type="ECO:0000313" key="2">
    <source>
        <dbReference type="EMBL" id="OAV86375.1"/>
    </source>
</evidence>
<protein>
    <submittedName>
        <fullName evidence="2 3">Uncharacterized protein</fullName>
    </submittedName>
</protein>
<gene>
    <name evidence="2" type="ORF">PTTG_29943</name>
</gene>
<reference evidence="3" key="4">
    <citation type="submission" date="2025-05" db="UniProtKB">
        <authorList>
            <consortium name="EnsemblFungi"/>
        </authorList>
    </citation>
    <scope>IDENTIFICATION</scope>
    <source>
        <strain evidence="3">isolate 1-1 / race 1 (BBBD)</strain>
    </source>
</reference>
<organism evidence="2">
    <name type="scientific">Puccinia triticina (isolate 1-1 / race 1 (BBBD))</name>
    <name type="common">Brown leaf rust fungus</name>
    <dbReference type="NCBI Taxonomy" id="630390"/>
    <lineage>
        <taxon>Eukaryota</taxon>
        <taxon>Fungi</taxon>
        <taxon>Dikarya</taxon>
        <taxon>Basidiomycota</taxon>
        <taxon>Pucciniomycotina</taxon>
        <taxon>Pucciniomycetes</taxon>
        <taxon>Pucciniales</taxon>
        <taxon>Pucciniaceae</taxon>
        <taxon>Puccinia</taxon>
    </lineage>
</organism>
<reference evidence="3 4" key="3">
    <citation type="journal article" date="2017" name="G3 (Bethesda)">
        <title>Comparative analysis highlights variable genome content of wheat rusts and divergence of the mating loci.</title>
        <authorList>
            <person name="Cuomo C.A."/>
            <person name="Bakkeren G."/>
            <person name="Khalil H.B."/>
            <person name="Panwar V."/>
            <person name="Joly D."/>
            <person name="Linning R."/>
            <person name="Sakthikumar S."/>
            <person name="Song X."/>
            <person name="Adiconis X."/>
            <person name="Fan L."/>
            <person name="Goldberg J.M."/>
            <person name="Levin J.Z."/>
            <person name="Young S."/>
            <person name="Zeng Q."/>
            <person name="Anikster Y."/>
            <person name="Bruce M."/>
            <person name="Wang M."/>
            <person name="Yin C."/>
            <person name="McCallum B."/>
            <person name="Szabo L.J."/>
            <person name="Hulbert S."/>
            <person name="Chen X."/>
            <person name="Fellers J.P."/>
        </authorList>
    </citation>
    <scope>NUCLEOTIDE SEQUENCE</scope>
    <source>
        <strain evidence="3">isolate 1-1 / race 1 (BBBD)</strain>
        <strain evidence="4">Isolate 1-1 / race 1 (BBBD)</strain>
    </source>
</reference>